<evidence type="ECO:0000256" key="4">
    <source>
        <dbReference type="ARBA" id="ARBA00022528"/>
    </source>
</evidence>
<protein>
    <submittedName>
        <fullName evidence="8">Digalactosyldiacylglycerol synthase 2, chloroplastic</fullName>
    </submittedName>
</protein>
<comment type="caution">
    <text evidence="8">The sequence shown here is derived from an EMBL/GenBank/DDBJ whole genome shotgun (WGS) entry which is preliminary data.</text>
</comment>
<keyword evidence="5" id="KW-0934">Plastid</keyword>
<dbReference type="PANTHER" id="PTHR46132">
    <property type="entry name" value="DIGALACTOSYLDIACYLGLYCEROL SYNTHASE 2, CHLOROPLASTIC"/>
    <property type="match status" value="1"/>
</dbReference>
<evidence type="ECO:0000256" key="5">
    <source>
        <dbReference type="ARBA" id="ARBA00022640"/>
    </source>
</evidence>
<feature type="non-terminal residue" evidence="8">
    <location>
        <position position="1"/>
    </location>
</feature>
<evidence type="ECO:0000256" key="6">
    <source>
        <dbReference type="ARBA" id="ARBA00022679"/>
    </source>
</evidence>
<evidence type="ECO:0000256" key="7">
    <source>
        <dbReference type="ARBA" id="ARBA00023136"/>
    </source>
</evidence>
<reference evidence="8" key="1">
    <citation type="journal article" date="2019" name="Sci. Rep.">
        <title>Draft genome of Tanacetum cinerariifolium, the natural source of mosquito coil.</title>
        <authorList>
            <person name="Yamashiro T."/>
            <person name="Shiraishi A."/>
            <person name="Satake H."/>
            <person name="Nakayama K."/>
        </authorList>
    </citation>
    <scope>NUCLEOTIDE SEQUENCE</scope>
</reference>
<proteinExistence type="inferred from homology"/>
<dbReference type="EMBL" id="BKCJ011124766">
    <property type="protein sequence ID" value="GFC90152.1"/>
    <property type="molecule type" value="Genomic_DNA"/>
</dbReference>
<organism evidence="8">
    <name type="scientific">Tanacetum cinerariifolium</name>
    <name type="common">Dalmatian daisy</name>
    <name type="synonym">Chrysanthemum cinerariifolium</name>
    <dbReference type="NCBI Taxonomy" id="118510"/>
    <lineage>
        <taxon>Eukaryota</taxon>
        <taxon>Viridiplantae</taxon>
        <taxon>Streptophyta</taxon>
        <taxon>Embryophyta</taxon>
        <taxon>Tracheophyta</taxon>
        <taxon>Spermatophyta</taxon>
        <taxon>Magnoliopsida</taxon>
        <taxon>eudicotyledons</taxon>
        <taxon>Gunneridae</taxon>
        <taxon>Pentapetalae</taxon>
        <taxon>asterids</taxon>
        <taxon>campanulids</taxon>
        <taxon>Asterales</taxon>
        <taxon>Asteraceae</taxon>
        <taxon>Asteroideae</taxon>
        <taxon>Anthemideae</taxon>
        <taxon>Anthemidinae</taxon>
        <taxon>Tanacetum</taxon>
    </lineage>
</organism>
<comment type="similarity">
    <text evidence="3">Belongs to the glycosyltransferase group 1 family. Glycosyltransferase 4 subfamily.</text>
</comment>
<evidence type="ECO:0000313" key="8">
    <source>
        <dbReference type="EMBL" id="GFC90152.1"/>
    </source>
</evidence>
<dbReference type="InterPro" id="IPR044525">
    <property type="entry name" value="DGDG1/2"/>
</dbReference>
<keyword evidence="7" id="KW-0472">Membrane</keyword>
<name>A0A699RYB2_TANCI</name>
<evidence type="ECO:0000256" key="2">
    <source>
        <dbReference type="ARBA" id="ARBA00004370"/>
    </source>
</evidence>
<dbReference type="GO" id="GO:0019375">
    <property type="term" value="P:galactolipid biosynthetic process"/>
    <property type="evidence" value="ECO:0007669"/>
    <property type="project" value="TreeGrafter"/>
</dbReference>
<sequence length="99" mass="11842">RSILALGDITESIPDEESDIAVLEEPEHLTWYHHGKRWKIKFRYVVGIVHTNYLEYVKREKYGSAYAFLLKYMNNWVADIYCHKLHVVYVFITKSLYSQ</sequence>
<dbReference type="GO" id="GO:0009707">
    <property type="term" value="C:chloroplast outer membrane"/>
    <property type="evidence" value="ECO:0007669"/>
    <property type="project" value="TreeGrafter"/>
</dbReference>
<keyword evidence="4" id="KW-0150">Chloroplast</keyword>
<gene>
    <name evidence="8" type="ORF">Tci_862122</name>
</gene>
<evidence type="ECO:0000256" key="3">
    <source>
        <dbReference type="ARBA" id="ARBA00009481"/>
    </source>
</evidence>
<comment type="subcellular location">
    <subcellularLocation>
        <location evidence="2">Membrane</location>
    </subcellularLocation>
    <subcellularLocation>
        <location evidence="1">Plastid</location>
        <location evidence="1">Chloroplast</location>
    </subcellularLocation>
</comment>
<accession>A0A699RYB2</accession>
<dbReference type="PANTHER" id="PTHR46132:SF1">
    <property type="entry name" value="DIGALACTOSYLDIACYLGLYCEROL SYNTHASE 2, CHLOROPLASTIC"/>
    <property type="match status" value="1"/>
</dbReference>
<dbReference type="GO" id="GO:0046481">
    <property type="term" value="F:digalactosyldiacylglycerol synthase activity"/>
    <property type="evidence" value="ECO:0007669"/>
    <property type="project" value="InterPro"/>
</dbReference>
<dbReference type="AlphaFoldDB" id="A0A699RYB2"/>
<evidence type="ECO:0000256" key="1">
    <source>
        <dbReference type="ARBA" id="ARBA00004229"/>
    </source>
</evidence>
<keyword evidence="6" id="KW-0808">Transferase</keyword>